<dbReference type="Pfam" id="PF00069">
    <property type="entry name" value="Pkinase"/>
    <property type="match status" value="1"/>
</dbReference>
<evidence type="ECO:0000256" key="1">
    <source>
        <dbReference type="ARBA" id="ARBA00022741"/>
    </source>
</evidence>
<dbReference type="OrthoDB" id="514990at2759"/>
<feature type="region of interest" description="Disordered" evidence="3">
    <location>
        <begin position="1028"/>
        <end position="1055"/>
    </location>
</feature>
<keyword evidence="1" id="KW-0547">Nucleotide-binding</keyword>
<dbReference type="PROSITE" id="PS50011">
    <property type="entry name" value="PROTEIN_KINASE_DOM"/>
    <property type="match status" value="1"/>
</dbReference>
<dbReference type="SMART" id="SM00220">
    <property type="entry name" value="S_TKc"/>
    <property type="match status" value="1"/>
</dbReference>
<dbReference type="SUPFAM" id="SSF56112">
    <property type="entry name" value="Protein kinase-like (PK-like)"/>
    <property type="match status" value="1"/>
</dbReference>
<dbReference type="InterPro" id="IPR000719">
    <property type="entry name" value="Prot_kinase_dom"/>
</dbReference>
<name>A0A9D4TF03_CHLVU</name>
<reference evidence="5" key="2">
    <citation type="submission" date="2020-11" db="EMBL/GenBank/DDBJ databases">
        <authorList>
            <person name="Cecchin M."/>
            <person name="Marcolungo L."/>
            <person name="Rossato M."/>
            <person name="Girolomoni L."/>
            <person name="Cosentino E."/>
            <person name="Cuine S."/>
            <person name="Li-Beisson Y."/>
            <person name="Delledonne M."/>
            <person name="Ballottari M."/>
        </authorList>
    </citation>
    <scope>NUCLEOTIDE SEQUENCE</scope>
    <source>
        <strain evidence="5">211/11P</strain>
        <tissue evidence="5">Whole cell</tissue>
    </source>
</reference>
<dbReference type="Proteomes" id="UP001055712">
    <property type="component" value="Unassembled WGS sequence"/>
</dbReference>
<evidence type="ECO:0000256" key="3">
    <source>
        <dbReference type="SAM" id="MobiDB-lite"/>
    </source>
</evidence>
<dbReference type="PANTHER" id="PTHR24346">
    <property type="entry name" value="MAP/MICROTUBULE AFFINITY-REGULATING KINASE"/>
    <property type="match status" value="1"/>
</dbReference>
<feature type="domain" description="Protein kinase" evidence="4">
    <location>
        <begin position="627"/>
        <end position="880"/>
    </location>
</feature>
<keyword evidence="6" id="KW-1185">Reference proteome</keyword>
<dbReference type="PANTHER" id="PTHR24346:SF30">
    <property type="entry name" value="MATERNAL EMBRYONIC LEUCINE ZIPPER KINASE"/>
    <property type="match status" value="1"/>
</dbReference>
<dbReference type="FunFam" id="1.10.510.10:FF:000571">
    <property type="entry name" value="Maternal embryonic leucine zipper kinase"/>
    <property type="match status" value="1"/>
</dbReference>
<feature type="compositionally biased region" description="Low complexity" evidence="3">
    <location>
        <begin position="371"/>
        <end position="397"/>
    </location>
</feature>
<protein>
    <recommendedName>
        <fullName evidence="4">Protein kinase domain-containing protein</fullName>
    </recommendedName>
</protein>
<dbReference type="GO" id="GO:0005737">
    <property type="term" value="C:cytoplasm"/>
    <property type="evidence" value="ECO:0007669"/>
    <property type="project" value="TreeGrafter"/>
</dbReference>
<dbReference type="AlphaFoldDB" id="A0A9D4TF03"/>
<feature type="compositionally biased region" description="Low complexity" evidence="3">
    <location>
        <begin position="1028"/>
        <end position="1039"/>
    </location>
</feature>
<organism evidence="5 6">
    <name type="scientific">Chlorella vulgaris</name>
    <name type="common">Green alga</name>
    <dbReference type="NCBI Taxonomy" id="3077"/>
    <lineage>
        <taxon>Eukaryota</taxon>
        <taxon>Viridiplantae</taxon>
        <taxon>Chlorophyta</taxon>
        <taxon>core chlorophytes</taxon>
        <taxon>Trebouxiophyceae</taxon>
        <taxon>Chlorellales</taxon>
        <taxon>Chlorellaceae</taxon>
        <taxon>Chlorella clade</taxon>
        <taxon>Chlorella</taxon>
    </lineage>
</organism>
<evidence type="ECO:0000259" key="4">
    <source>
        <dbReference type="PROSITE" id="PS50011"/>
    </source>
</evidence>
<feature type="region of interest" description="Disordered" evidence="3">
    <location>
        <begin position="1"/>
        <end position="111"/>
    </location>
</feature>
<dbReference type="GO" id="GO:0035556">
    <property type="term" value="P:intracellular signal transduction"/>
    <property type="evidence" value="ECO:0007669"/>
    <property type="project" value="TreeGrafter"/>
</dbReference>
<dbReference type="InterPro" id="IPR008271">
    <property type="entry name" value="Ser/Thr_kinase_AS"/>
</dbReference>
<accession>A0A9D4TF03</accession>
<keyword evidence="2" id="KW-0067">ATP-binding</keyword>
<proteinExistence type="predicted"/>
<reference evidence="5" key="1">
    <citation type="journal article" date="2019" name="Plant J.">
        <title>Chlorella vulgaris genome assembly and annotation reveals the molecular basis for metabolic acclimation to high light conditions.</title>
        <authorList>
            <person name="Cecchin M."/>
            <person name="Marcolungo L."/>
            <person name="Rossato M."/>
            <person name="Girolomoni L."/>
            <person name="Cosentino E."/>
            <person name="Cuine S."/>
            <person name="Li-Beisson Y."/>
            <person name="Delledonne M."/>
            <person name="Ballottari M."/>
        </authorList>
    </citation>
    <scope>NUCLEOTIDE SEQUENCE</scope>
    <source>
        <strain evidence="5">211/11P</strain>
    </source>
</reference>
<evidence type="ECO:0000313" key="6">
    <source>
        <dbReference type="Proteomes" id="UP001055712"/>
    </source>
</evidence>
<feature type="compositionally biased region" description="Low complexity" evidence="3">
    <location>
        <begin position="243"/>
        <end position="269"/>
    </location>
</feature>
<sequence>MGPEAHPDARPKLVGVPLETNERARGTPDEVWNFGASGRPATPQTAAFGQPATRQPHPASGATPPSIRTTHSLFKGVRTSSGSLTGLLKQRPAASAAPEPRNIGSPFLSPTGAAAAPLFELRGAALLPPSEAARLASAARSPSPSLNKASQQQRQQQYHPYLHSKPPPPSPAYSIQARAGGARAPTPGSSSSGSTRGTSPRPQRPQQPQPAATVVAAHGLDLCSSPPQRYRSGTAAPAPAPSSPALSLSQQLQLKAAAAAAAQLEPSPAMAVPTPPHGQQQPQHQDQQRGNGAASSVPAPQASTLHASGSSGGSAQSDASASGAGTTVHQNPLYGGASEGCNAGQMAASAPPPPMAAQQHQQQPLLFAAAAAADNSTSTPPAPPLLAAAGPSTATPGVSPHANLQAASNLTLASDSRPVSPAVFPSAIVAPGMQPRSRPVSPLCMDSGPVNPPSAPIPVPARLAALAPIRTAVLDTVGGVPQNPYRFLPPSPCPPASPLPAPHAAAGAAAAAAAAFRLPIYNQDGQLVGYKQNSNLIPRPGYSVGSDTSSSPHTLTHSTDIFSAASPDPPAARAAPPAAVFGAGAGSCAAQAQAQPPRAASRGDKFREYAVQPCKGFADEANMVPGYVLGPVLGKGGFCSVRKALHELTGQPVACKIIEKSKLKDPKDRDRVDRECRVMRNLSNHTTVARLYEYVETQDHVYLMMEEAARGSLLDYVRERKRLPEEEAVQIFQQLLHSLQFCHRKDVVHRDIKLENILIDAAGRMKLIDFGLCGYYVAGKRLRCHCGSPSYAAPEIVARKDYLGPPVDVWSLGIVLFAMLAGYLPFHAKEKKQLSEKILAGVYKPAAWMSPAAQDLVSRMLTLDPEQRITLEQAWTHPWVASAPRWQPPGVGAGRLYRSLTDPATGAVLPDEAVLMQLEGLGADLAATRRALRFRECNSLTAAYHLLFEAQVESRRVAALAAARERKVAAAAVAAAAAEARAAAEAAGPGDWHWDFAAISAAAAAAAPSSGSANGSVNGSAGITSHASAGSSSLRGASSPVRPRTAAALTGGASPTRFGQEAAAAGYLSPRRPSSSAAVAGPASWSPFCTPAGPSTHQQEAAAADKESSVFRIKAAWLAGSDTAGPSAIAATLVATAETPKSPCLSPMATVLSPKQLQMAVSGGADLAFSPSPSQPLPLAA</sequence>
<dbReference type="CDD" id="cd14003">
    <property type="entry name" value="STKc_AMPK-like"/>
    <property type="match status" value="1"/>
</dbReference>
<dbReference type="InterPro" id="IPR011009">
    <property type="entry name" value="Kinase-like_dom_sf"/>
</dbReference>
<feature type="compositionally biased region" description="Low complexity" evidence="3">
    <location>
        <begin position="132"/>
        <end position="164"/>
    </location>
</feature>
<dbReference type="GO" id="GO:0005524">
    <property type="term" value="F:ATP binding"/>
    <property type="evidence" value="ECO:0007669"/>
    <property type="project" value="UniProtKB-KW"/>
</dbReference>
<comment type="caution">
    <text evidence="5">The sequence shown here is derived from an EMBL/GenBank/DDBJ whole genome shotgun (WGS) entry which is preliminary data.</text>
</comment>
<dbReference type="GO" id="GO:0004674">
    <property type="term" value="F:protein serine/threonine kinase activity"/>
    <property type="evidence" value="ECO:0007669"/>
    <property type="project" value="TreeGrafter"/>
</dbReference>
<feature type="region of interest" description="Disordered" evidence="3">
    <location>
        <begin position="132"/>
        <end position="337"/>
    </location>
</feature>
<feature type="region of interest" description="Disordered" evidence="3">
    <location>
        <begin position="371"/>
        <end position="401"/>
    </location>
</feature>
<feature type="compositionally biased region" description="Basic and acidic residues" evidence="3">
    <location>
        <begin position="1"/>
        <end position="11"/>
    </location>
</feature>
<gene>
    <name evidence="5" type="ORF">D9Q98_009747</name>
</gene>
<dbReference type="EMBL" id="SIDB01000014">
    <property type="protein sequence ID" value="KAI3423913.1"/>
    <property type="molecule type" value="Genomic_DNA"/>
</dbReference>
<dbReference type="FunFam" id="3.30.200.20:FF:000042">
    <property type="entry name" value="Aurora kinase A"/>
    <property type="match status" value="1"/>
</dbReference>
<feature type="compositionally biased region" description="Low complexity" evidence="3">
    <location>
        <begin position="172"/>
        <end position="201"/>
    </location>
</feature>
<dbReference type="Gene3D" id="1.10.510.10">
    <property type="entry name" value="Transferase(Phosphotransferase) domain 1"/>
    <property type="match status" value="1"/>
</dbReference>
<evidence type="ECO:0000313" key="5">
    <source>
        <dbReference type="EMBL" id="KAI3423913.1"/>
    </source>
</evidence>
<feature type="compositionally biased region" description="Polar residues" evidence="3">
    <location>
        <begin position="66"/>
        <end position="84"/>
    </location>
</feature>
<evidence type="ECO:0000256" key="2">
    <source>
        <dbReference type="ARBA" id="ARBA00022840"/>
    </source>
</evidence>
<dbReference type="PROSITE" id="PS00108">
    <property type="entry name" value="PROTEIN_KINASE_ST"/>
    <property type="match status" value="1"/>
</dbReference>
<feature type="compositionally biased region" description="Low complexity" evidence="3">
    <location>
        <begin position="307"/>
        <end position="325"/>
    </location>
</feature>